<accession>A0A1F5YSH3</accession>
<evidence type="ECO:0000313" key="1">
    <source>
        <dbReference type="EMBL" id="OGG03150.1"/>
    </source>
</evidence>
<proteinExistence type="predicted"/>
<name>A0A1F5YSH3_9BACT</name>
<gene>
    <name evidence="1" type="ORF">A2W14_03540</name>
</gene>
<reference evidence="1 2" key="1">
    <citation type="journal article" date="2016" name="Nat. Commun.">
        <title>Thousands of microbial genomes shed light on interconnected biogeochemical processes in an aquifer system.</title>
        <authorList>
            <person name="Anantharaman K."/>
            <person name="Brown C.T."/>
            <person name="Hug L.A."/>
            <person name="Sharon I."/>
            <person name="Castelle C.J."/>
            <person name="Probst A.J."/>
            <person name="Thomas B.C."/>
            <person name="Singh A."/>
            <person name="Wilkins M.J."/>
            <person name="Karaoz U."/>
            <person name="Brodie E.L."/>
            <person name="Williams K.H."/>
            <person name="Hubbard S.S."/>
            <person name="Banfield J.F."/>
        </authorList>
    </citation>
    <scope>NUCLEOTIDE SEQUENCE [LARGE SCALE GENOMIC DNA]</scope>
</reference>
<dbReference type="STRING" id="1798371.A2W14_03540"/>
<protein>
    <submittedName>
        <fullName evidence="1">Uncharacterized protein</fullName>
    </submittedName>
</protein>
<comment type="caution">
    <text evidence="1">The sequence shown here is derived from an EMBL/GenBank/DDBJ whole genome shotgun (WGS) entry which is preliminary data.</text>
</comment>
<dbReference type="Proteomes" id="UP000176665">
    <property type="component" value="Unassembled WGS sequence"/>
</dbReference>
<sequence length="320" mass="35957">MVQVELNRISRPEKLHKPVRALAMFAFALTYLVSACGPQNQTALTPYITVSPSPASTLTAEAPQCLRNFIAAKENFETGKSQLVLLPLKRSGESWKITGVIRPRNEFQDTTQKADHLSVKLGDCPTVIFSTPEENGTSKIFEWQANNHHQNLKKIKEIPGKITDLEAYEFNSHIIYIGNRNRVYSWDQSLNSDLEEFTNGLQVDSNHGYLGWGTNSSLHIDDILTSDFFSFDISDISGNLTICQDGWYVQSNNEIYNLTPLKESPTRLVAHGQNLACGPDGNLIIEEREDLFMFNPKNNTSINLTAQLQNIYTNPDSTFP</sequence>
<dbReference type="SUPFAM" id="SSF69304">
    <property type="entry name" value="Tricorn protease N-terminal domain"/>
    <property type="match status" value="1"/>
</dbReference>
<dbReference type="AlphaFoldDB" id="A0A1F5YSH3"/>
<evidence type="ECO:0000313" key="2">
    <source>
        <dbReference type="Proteomes" id="UP000176665"/>
    </source>
</evidence>
<organism evidence="1 2">
    <name type="scientific">Candidatus Gottesmanbacteria bacterium RBG_16_37_8</name>
    <dbReference type="NCBI Taxonomy" id="1798371"/>
    <lineage>
        <taxon>Bacteria</taxon>
        <taxon>Candidatus Gottesmaniibacteriota</taxon>
    </lineage>
</organism>
<dbReference type="EMBL" id="MFJA01000038">
    <property type="protein sequence ID" value="OGG03150.1"/>
    <property type="molecule type" value="Genomic_DNA"/>
</dbReference>